<protein>
    <submittedName>
        <fullName evidence="1">Uncharacterized protein</fullName>
    </submittedName>
</protein>
<keyword evidence="2" id="KW-1185">Reference proteome</keyword>
<organism evidence="1 2">
    <name type="scientific">Mycena rosella</name>
    <name type="common">Pink bonnet</name>
    <name type="synonym">Agaricus rosellus</name>
    <dbReference type="NCBI Taxonomy" id="1033263"/>
    <lineage>
        <taxon>Eukaryota</taxon>
        <taxon>Fungi</taxon>
        <taxon>Dikarya</taxon>
        <taxon>Basidiomycota</taxon>
        <taxon>Agaricomycotina</taxon>
        <taxon>Agaricomycetes</taxon>
        <taxon>Agaricomycetidae</taxon>
        <taxon>Agaricales</taxon>
        <taxon>Marasmiineae</taxon>
        <taxon>Mycenaceae</taxon>
        <taxon>Mycena</taxon>
    </lineage>
</organism>
<evidence type="ECO:0000313" key="2">
    <source>
        <dbReference type="Proteomes" id="UP001221757"/>
    </source>
</evidence>
<comment type="caution">
    <text evidence="1">The sequence shown here is derived from an EMBL/GenBank/DDBJ whole genome shotgun (WGS) entry which is preliminary data.</text>
</comment>
<name>A0AAD7CWN3_MYCRO</name>
<evidence type="ECO:0000313" key="1">
    <source>
        <dbReference type="EMBL" id="KAJ7667102.1"/>
    </source>
</evidence>
<accession>A0AAD7CWN3</accession>
<sequence>MHWRSAKTAQNDPWTAIRCLRLAGLKPRLHVFGHIHEARGAYLHSRRPDSPALSAQNASQLEDVKETFWTRSKPRVKNDLSKFKMLAQDFLFAIFVVGWDSGRTESKVWGNVATVEQFELSRSATLSSESAERMYWKPFQSGTALDTALTVTTAGARHSYGMFKLAQTRSFDAFGVKIEGSLKL</sequence>
<dbReference type="Proteomes" id="UP001221757">
    <property type="component" value="Unassembled WGS sequence"/>
</dbReference>
<dbReference type="AlphaFoldDB" id="A0AAD7CWN3"/>
<gene>
    <name evidence="1" type="ORF">B0H17DRAFT_1142983</name>
</gene>
<proteinExistence type="predicted"/>
<dbReference type="InterPro" id="IPR029052">
    <property type="entry name" value="Metallo-depent_PP-like"/>
</dbReference>
<reference evidence="1" key="1">
    <citation type="submission" date="2023-03" db="EMBL/GenBank/DDBJ databases">
        <title>Massive genome expansion in bonnet fungi (Mycena s.s.) driven by repeated elements and novel gene families across ecological guilds.</title>
        <authorList>
            <consortium name="Lawrence Berkeley National Laboratory"/>
            <person name="Harder C.B."/>
            <person name="Miyauchi S."/>
            <person name="Viragh M."/>
            <person name="Kuo A."/>
            <person name="Thoen E."/>
            <person name="Andreopoulos B."/>
            <person name="Lu D."/>
            <person name="Skrede I."/>
            <person name="Drula E."/>
            <person name="Henrissat B."/>
            <person name="Morin E."/>
            <person name="Kohler A."/>
            <person name="Barry K."/>
            <person name="LaButti K."/>
            <person name="Morin E."/>
            <person name="Salamov A."/>
            <person name="Lipzen A."/>
            <person name="Mereny Z."/>
            <person name="Hegedus B."/>
            <person name="Baldrian P."/>
            <person name="Stursova M."/>
            <person name="Weitz H."/>
            <person name="Taylor A."/>
            <person name="Grigoriev I.V."/>
            <person name="Nagy L.G."/>
            <person name="Martin F."/>
            <person name="Kauserud H."/>
        </authorList>
    </citation>
    <scope>NUCLEOTIDE SEQUENCE</scope>
    <source>
        <strain evidence="1">CBHHK067</strain>
    </source>
</reference>
<dbReference type="Gene3D" id="3.60.21.10">
    <property type="match status" value="1"/>
</dbReference>
<dbReference type="EMBL" id="JARKIE010000206">
    <property type="protein sequence ID" value="KAJ7667102.1"/>
    <property type="molecule type" value="Genomic_DNA"/>
</dbReference>